<evidence type="ECO:0000256" key="5">
    <source>
        <dbReference type="ARBA" id="ARBA00022676"/>
    </source>
</evidence>
<evidence type="ECO:0000313" key="14">
    <source>
        <dbReference type="EMBL" id="OGY65815.1"/>
    </source>
</evidence>
<comment type="similarity">
    <text evidence="3">Belongs to the glycosyltransferase 2 family.</text>
</comment>
<evidence type="ECO:0000256" key="11">
    <source>
        <dbReference type="ARBA" id="ARBA00023136"/>
    </source>
</evidence>
<dbReference type="EMBL" id="MHJI01000012">
    <property type="protein sequence ID" value="OGY65815.1"/>
    <property type="molecule type" value="Genomic_DNA"/>
</dbReference>
<accession>A0A1G1ZMQ7</accession>
<evidence type="ECO:0000256" key="7">
    <source>
        <dbReference type="ARBA" id="ARBA00022692"/>
    </source>
</evidence>
<reference evidence="14 15" key="1">
    <citation type="journal article" date="2016" name="Nat. Commun.">
        <title>Thousands of microbial genomes shed light on interconnected biogeochemical processes in an aquifer system.</title>
        <authorList>
            <person name="Anantharaman K."/>
            <person name="Brown C.T."/>
            <person name="Hug L.A."/>
            <person name="Sharon I."/>
            <person name="Castelle C.J."/>
            <person name="Probst A.J."/>
            <person name="Thomas B.C."/>
            <person name="Singh A."/>
            <person name="Wilkins M.J."/>
            <person name="Karaoz U."/>
            <person name="Brodie E.L."/>
            <person name="Williams K.H."/>
            <person name="Hubbard S.S."/>
            <person name="Banfield J.F."/>
        </authorList>
    </citation>
    <scope>NUCLEOTIDE SEQUENCE [LARGE SCALE GENOMIC DNA]</scope>
</reference>
<dbReference type="InterPro" id="IPR035518">
    <property type="entry name" value="DPG_synthase"/>
</dbReference>
<evidence type="ECO:0000256" key="2">
    <source>
        <dbReference type="ARBA" id="ARBA00004922"/>
    </source>
</evidence>
<evidence type="ECO:0000256" key="8">
    <source>
        <dbReference type="ARBA" id="ARBA00022824"/>
    </source>
</evidence>
<name>A0A1G1ZMQ7_9BACT</name>
<keyword evidence="9" id="KW-0735">Signal-anchor</keyword>
<keyword evidence="8" id="KW-0256">Endoplasmic reticulum</keyword>
<comment type="caution">
    <text evidence="14">The sequence shown here is derived from an EMBL/GenBank/DDBJ whole genome shotgun (WGS) entry which is preliminary data.</text>
</comment>
<protein>
    <recommendedName>
        <fullName evidence="4">dolichyl-phosphate beta-glucosyltransferase</fullName>
        <ecNumber evidence="4">2.4.1.117</ecNumber>
    </recommendedName>
</protein>
<feature type="domain" description="Glycosyltransferase 2-like" evidence="13">
    <location>
        <begin position="6"/>
        <end position="175"/>
    </location>
</feature>
<dbReference type="GO" id="GO:0004581">
    <property type="term" value="F:dolichyl-phosphate beta-glucosyltransferase activity"/>
    <property type="evidence" value="ECO:0007669"/>
    <property type="project" value="UniProtKB-EC"/>
</dbReference>
<evidence type="ECO:0000313" key="15">
    <source>
        <dbReference type="Proteomes" id="UP000178517"/>
    </source>
</evidence>
<dbReference type="PANTHER" id="PTHR10859">
    <property type="entry name" value="GLYCOSYL TRANSFERASE"/>
    <property type="match status" value="1"/>
</dbReference>
<evidence type="ECO:0000256" key="1">
    <source>
        <dbReference type="ARBA" id="ARBA00004389"/>
    </source>
</evidence>
<dbReference type="Gene3D" id="3.90.550.10">
    <property type="entry name" value="Spore Coat Polysaccharide Biosynthesis Protein SpsA, Chain A"/>
    <property type="match status" value="1"/>
</dbReference>
<dbReference type="CDD" id="cd04188">
    <property type="entry name" value="DPG_synthase"/>
    <property type="match status" value="1"/>
</dbReference>
<dbReference type="InterPro" id="IPR001173">
    <property type="entry name" value="Glyco_trans_2-like"/>
</dbReference>
<comment type="catalytic activity">
    <reaction evidence="12">
        <text>a di-trans,poly-cis-dolichyl phosphate + UDP-alpha-D-glucose = a di-trans,poly-cis-dolichyl beta-D-glucosyl phosphate + UDP</text>
        <dbReference type="Rhea" id="RHEA:15401"/>
        <dbReference type="Rhea" id="RHEA-COMP:19498"/>
        <dbReference type="Rhea" id="RHEA-COMP:19502"/>
        <dbReference type="ChEBI" id="CHEBI:57525"/>
        <dbReference type="ChEBI" id="CHEBI:57683"/>
        <dbReference type="ChEBI" id="CHEBI:58223"/>
        <dbReference type="ChEBI" id="CHEBI:58885"/>
        <dbReference type="EC" id="2.4.1.117"/>
    </reaction>
    <physiologicalReaction direction="left-to-right" evidence="12">
        <dbReference type="Rhea" id="RHEA:15402"/>
    </physiologicalReaction>
</comment>
<dbReference type="STRING" id="1798406.A3A04_00385"/>
<proteinExistence type="inferred from homology"/>
<organism evidence="14 15">
    <name type="scientific">Candidatus Harrisonbacteria bacterium RIFCSPLOWO2_01_FULL_40_28</name>
    <dbReference type="NCBI Taxonomy" id="1798406"/>
    <lineage>
        <taxon>Bacteria</taxon>
        <taxon>Candidatus Harrisoniibacteriota</taxon>
    </lineage>
</organism>
<dbReference type="Pfam" id="PF00535">
    <property type="entry name" value="Glycos_transf_2"/>
    <property type="match status" value="1"/>
</dbReference>
<sequence length="241" mass="27645">MKPYLSIIIPAYNEAKRISLTLIDIKRHCDKANYSTEIIVVDDGSKDETVDIVRRFKVLMDNIRIIELPRNQGKGVAVRVGMGAARGKYRLFMDADNSTAIDQFDKAIQFMNQGFPVVIASRYIKGAIMDPPQSLMRRIPSRIGNLIIQVLLLPGIKDTQCGFKVFEEEAAEKIFAMMVINRWGFDVEALALVKKYGYKIKEVPVLWVNKSMSHLGSPVFIKTLWEVVKIRWWLWNGMYDK</sequence>
<evidence type="ECO:0000259" key="13">
    <source>
        <dbReference type="Pfam" id="PF00535"/>
    </source>
</evidence>
<comment type="pathway">
    <text evidence="2">Protein modification; protein glycosylation.</text>
</comment>
<evidence type="ECO:0000256" key="9">
    <source>
        <dbReference type="ARBA" id="ARBA00022968"/>
    </source>
</evidence>
<dbReference type="InterPro" id="IPR029044">
    <property type="entry name" value="Nucleotide-diphossugar_trans"/>
</dbReference>
<dbReference type="AlphaFoldDB" id="A0A1G1ZMQ7"/>
<keyword evidence="6" id="KW-0808">Transferase</keyword>
<dbReference type="PANTHER" id="PTHR10859:SF91">
    <property type="entry name" value="DOLICHYL-PHOSPHATE BETA-GLUCOSYLTRANSFERASE"/>
    <property type="match status" value="1"/>
</dbReference>
<gene>
    <name evidence="14" type="ORF">A3A04_00385</name>
</gene>
<dbReference type="GO" id="GO:0006487">
    <property type="term" value="P:protein N-linked glycosylation"/>
    <property type="evidence" value="ECO:0007669"/>
    <property type="project" value="TreeGrafter"/>
</dbReference>
<evidence type="ECO:0000256" key="6">
    <source>
        <dbReference type="ARBA" id="ARBA00022679"/>
    </source>
</evidence>
<dbReference type="EC" id="2.4.1.117" evidence="4"/>
<keyword evidence="10" id="KW-1133">Transmembrane helix</keyword>
<evidence type="ECO:0000256" key="10">
    <source>
        <dbReference type="ARBA" id="ARBA00022989"/>
    </source>
</evidence>
<evidence type="ECO:0000256" key="3">
    <source>
        <dbReference type="ARBA" id="ARBA00006739"/>
    </source>
</evidence>
<evidence type="ECO:0000256" key="4">
    <source>
        <dbReference type="ARBA" id="ARBA00012583"/>
    </source>
</evidence>
<evidence type="ECO:0000256" key="12">
    <source>
        <dbReference type="ARBA" id="ARBA00045097"/>
    </source>
</evidence>
<dbReference type="Proteomes" id="UP000178517">
    <property type="component" value="Unassembled WGS sequence"/>
</dbReference>
<keyword evidence="5" id="KW-0328">Glycosyltransferase</keyword>
<keyword evidence="7" id="KW-0812">Transmembrane</keyword>
<keyword evidence="11" id="KW-0472">Membrane</keyword>
<comment type="subcellular location">
    <subcellularLocation>
        <location evidence="1">Endoplasmic reticulum membrane</location>
        <topology evidence="1">Single-pass membrane protein</topology>
    </subcellularLocation>
</comment>
<dbReference type="SUPFAM" id="SSF53448">
    <property type="entry name" value="Nucleotide-diphospho-sugar transferases"/>
    <property type="match status" value="1"/>
</dbReference>